<dbReference type="InterPro" id="IPR012951">
    <property type="entry name" value="BBE"/>
</dbReference>
<dbReference type="InterPro" id="IPR036318">
    <property type="entry name" value="FAD-bd_PCMH-like_sf"/>
</dbReference>
<dbReference type="InterPro" id="IPR016167">
    <property type="entry name" value="FAD-bd_PCMH_sub1"/>
</dbReference>
<reference evidence="8 9" key="1">
    <citation type="submission" date="2023-04" db="EMBL/GenBank/DDBJ databases">
        <title>Genome of Basidiobolus ranarum AG-B5.</title>
        <authorList>
            <person name="Stajich J.E."/>
            <person name="Carter-House D."/>
            <person name="Gryganskyi A."/>
        </authorList>
    </citation>
    <scope>NUCLEOTIDE SEQUENCE [LARGE SCALE GENOMIC DNA]</scope>
    <source>
        <strain evidence="8 9">AG-B5</strain>
    </source>
</reference>
<dbReference type="Proteomes" id="UP001479436">
    <property type="component" value="Unassembled WGS sequence"/>
</dbReference>
<keyword evidence="4" id="KW-0274">FAD</keyword>
<feature type="domain" description="FAD-binding PCMH-type" evidence="7">
    <location>
        <begin position="74"/>
        <end position="246"/>
    </location>
</feature>
<dbReference type="PANTHER" id="PTHR42973">
    <property type="entry name" value="BINDING OXIDOREDUCTASE, PUTATIVE (AFU_ORTHOLOGUE AFUA_1G17690)-RELATED"/>
    <property type="match status" value="1"/>
</dbReference>
<dbReference type="InterPro" id="IPR006093">
    <property type="entry name" value="Oxy_OxRdtase_FAD_BS"/>
</dbReference>
<dbReference type="PROSITE" id="PS00862">
    <property type="entry name" value="OX2_COVAL_FAD"/>
    <property type="match status" value="1"/>
</dbReference>
<dbReference type="Gene3D" id="3.40.462.20">
    <property type="match status" value="1"/>
</dbReference>
<evidence type="ECO:0000256" key="3">
    <source>
        <dbReference type="ARBA" id="ARBA00022630"/>
    </source>
</evidence>
<feature type="signal peptide" evidence="6">
    <location>
        <begin position="1"/>
        <end position="38"/>
    </location>
</feature>
<evidence type="ECO:0000256" key="6">
    <source>
        <dbReference type="SAM" id="SignalP"/>
    </source>
</evidence>
<dbReference type="InterPro" id="IPR006094">
    <property type="entry name" value="Oxid_FAD_bind_N"/>
</dbReference>
<sequence>MHPSKSTQPSPYKNCSRILAFSLTYGLLLSTFATPASADVSSDLLKCLKKANVETVAPTDTSFTNARYGFDLRYTYKPRAVVYPASSAEVSKAIKCAVDNKVAIAPRSGGHSYEGYSIGGTDLSLVIDLKKFTTVKVSKNLATVGGGVKLSQLYYRLWNAGGYAVPGGTCPSVGIGGHTLGGGFGLFSRKYGLMADNLASVKVVLANGTVIDASESKNSDLFWALRGAGGGSYGIVTEFVFKVFKAPTKVTTFSYDFNSKDYLKAVKAYNTWGVSASRDVGVEMYWDKNGISFYGTFLGTKDKLNAAVAGFLKNAPKYTSSVKESSFLESILRWSYLDTKNIKDLDTLPEKKIQDSRYTKGKSLMYKNILSDEDINIINKYVSKPPTGATASYVIIDLWAASKINEQPQSATSFIHRSTTFAIEYLAEWGDNSIVYNKPDCKPCLKWINDFYNEASVAFLKRQTPIEAYQNYIDRDLKNSMTAYYGSASNIKKLKVVKSAYDPGNNFRFPQSIPLVG</sequence>
<organism evidence="8 9">
    <name type="scientific">Basidiobolus ranarum</name>
    <dbReference type="NCBI Taxonomy" id="34480"/>
    <lineage>
        <taxon>Eukaryota</taxon>
        <taxon>Fungi</taxon>
        <taxon>Fungi incertae sedis</taxon>
        <taxon>Zoopagomycota</taxon>
        <taxon>Entomophthoromycotina</taxon>
        <taxon>Basidiobolomycetes</taxon>
        <taxon>Basidiobolales</taxon>
        <taxon>Basidiobolaceae</taxon>
        <taxon>Basidiobolus</taxon>
    </lineage>
</organism>
<comment type="cofactor">
    <cofactor evidence="1">
        <name>FAD</name>
        <dbReference type="ChEBI" id="CHEBI:57692"/>
    </cofactor>
</comment>
<dbReference type="Gene3D" id="3.30.43.10">
    <property type="entry name" value="Uridine Diphospho-n-acetylenolpyruvylglucosamine Reductase, domain 2"/>
    <property type="match status" value="1"/>
</dbReference>
<keyword evidence="3" id="KW-0285">Flavoprotein</keyword>
<dbReference type="PROSITE" id="PS51387">
    <property type="entry name" value="FAD_PCMH"/>
    <property type="match status" value="1"/>
</dbReference>
<evidence type="ECO:0000256" key="1">
    <source>
        <dbReference type="ARBA" id="ARBA00001974"/>
    </source>
</evidence>
<dbReference type="Pfam" id="PF01565">
    <property type="entry name" value="FAD_binding_4"/>
    <property type="match status" value="1"/>
</dbReference>
<dbReference type="InterPro" id="IPR016169">
    <property type="entry name" value="FAD-bd_PCMH_sub2"/>
</dbReference>
<evidence type="ECO:0000259" key="7">
    <source>
        <dbReference type="PROSITE" id="PS51387"/>
    </source>
</evidence>
<dbReference type="PANTHER" id="PTHR42973:SF39">
    <property type="entry name" value="FAD-BINDING PCMH-TYPE DOMAIN-CONTAINING PROTEIN"/>
    <property type="match status" value="1"/>
</dbReference>
<evidence type="ECO:0000256" key="4">
    <source>
        <dbReference type="ARBA" id="ARBA00022827"/>
    </source>
</evidence>
<accession>A0ABR2W6D2</accession>
<evidence type="ECO:0000313" key="9">
    <source>
        <dbReference type="Proteomes" id="UP001479436"/>
    </source>
</evidence>
<dbReference type="Pfam" id="PF08031">
    <property type="entry name" value="BBE"/>
    <property type="match status" value="1"/>
</dbReference>
<feature type="chain" id="PRO_5047482963" description="FAD-binding PCMH-type domain-containing protein" evidence="6">
    <location>
        <begin position="39"/>
        <end position="517"/>
    </location>
</feature>
<keyword evidence="6" id="KW-0732">Signal</keyword>
<evidence type="ECO:0000256" key="5">
    <source>
        <dbReference type="ARBA" id="ARBA00023002"/>
    </source>
</evidence>
<dbReference type="SUPFAM" id="SSF56176">
    <property type="entry name" value="FAD-binding/transporter-associated domain-like"/>
    <property type="match status" value="1"/>
</dbReference>
<evidence type="ECO:0000313" key="8">
    <source>
        <dbReference type="EMBL" id="KAK9721552.1"/>
    </source>
</evidence>
<dbReference type="Gene3D" id="3.30.465.10">
    <property type="match status" value="1"/>
</dbReference>
<keyword evidence="9" id="KW-1185">Reference proteome</keyword>
<protein>
    <recommendedName>
        <fullName evidence="7">FAD-binding PCMH-type domain-containing protein</fullName>
    </recommendedName>
</protein>
<comment type="caution">
    <text evidence="8">The sequence shown here is derived from an EMBL/GenBank/DDBJ whole genome shotgun (WGS) entry which is preliminary data.</text>
</comment>
<proteinExistence type="inferred from homology"/>
<name>A0ABR2W6D2_9FUNG</name>
<dbReference type="InterPro" id="IPR050416">
    <property type="entry name" value="FAD-linked_Oxidoreductase"/>
</dbReference>
<evidence type="ECO:0000256" key="2">
    <source>
        <dbReference type="ARBA" id="ARBA00005466"/>
    </source>
</evidence>
<comment type="similarity">
    <text evidence="2">Belongs to the oxygen-dependent FAD-linked oxidoreductase family.</text>
</comment>
<dbReference type="InterPro" id="IPR016166">
    <property type="entry name" value="FAD-bd_PCMH"/>
</dbReference>
<gene>
    <name evidence="8" type="ORF">K7432_003327</name>
</gene>
<keyword evidence="5" id="KW-0560">Oxidoreductase</keyword>
<dbReference type="EMBL" id="JASJQH010006976">
    <property type="protein sequence ID" value="KAK9721552.1"/>
    <property type="molecule type" value="Genomic_DNA"/>
</dbReference>